<reference evidence="1 2" key="1">
    <citation type="journal article" date="2024" name="G3 (Bethesda)">
        <title>Genome assembly of Hibiscus sabdariffa L. provides insights into metabolisms of medicinal natural products.</title>
        <authorList>
            <person name="Kim T."/>
        </authorList>
    </citation>
    <scope>NUCLEOTIDE SEQUENCE [LARGE SCALE GENOMIC DNA]</scope>
    <source>
        <strain evidence="1">TK-2024</strain>
        <tissue evidence="1">Old leaves</tissue>
    </source>
</reference>
<dbReference type="EMBL" id="JBBPBM010000001">
    <property type="protein sequence ID" value="KAK8601004.1"/>
    <property type="molecule type" value="Genomic_DNA"/>
</dbReference>
<evidence type="ECO:0000313" key="1">
    <source>
        <dbReference type="EMBL" id="KAK8601004.1"/>
    </source>
</evidence>
<proteinExistence type="predicted"/>
<comment type="caution">
    <text evidence="1">The sequence shown here is derived from an EMBL/GenBank/DDBJ whole genome shotgun (WGS) entry which is preliminary data.</text>
</comment>
<evidence type="ECO:0000313" key="2">
    <source>
        <dbReference type="Proteomes" id="UP001472677"/>
    </source>
</evidence>
<name>A0ABR2GDL1_9ROSI</name>
<accession>A0ABR2GDL1</accession>
<organism evidence="1 2">
    <name type="scientific">Hibiscus sabdariffa</name>
    <name type="common">roselle</name>
    <dbReference type="NCBI Taxonomy" id="183260"/>
    <lineage>
        <taxon>Eukaryota</taxon>
        <taxon>Viridiplantae</taxon>
        <taxon>Streptophyta</taxon>
        <taxon>Embryophyta</taxon>
        <taxon>Tracheophyta</taxon>
        <taxon>Spermatophyta</taxon>
        <taxon>Magnoliopsida</taxon>
        <taxon>eudicotyledons</taxon>
        <taxon>Gunneridae</taxon>
        <taxon>Pentapetalae</taxon>
        <taxon>rosids</taxon>
        <taxon>malvids</taxon>
        <taxon>Malvales</taxon>
        <taxon>Malvaceae</taxon>
        <taxon>Malvoideae</taxon>
        <taxon>Hibiscus</taxon>
    </lineage>
</organism>
<keyword evidence="2" id="KW-1185">Reference proteome</keyword>
<dbReference type="Proteomes" id="UP001472677">
    <property type="component" value="Unassembled WGS sequence"/>
</dbReference>
<protein>
    <submittedName>
        <fullName evidence="1">Uncharacterized protein</fullName>
    </submittedName>
</protein>
<sequence length="48" mass="5646">MHGHPIPVSRIVSSFCRQSHLRLFSMLDLDHRNLNSSVENHIKFLMIM</sequence>
<gene>
    <name evidence="1" type="ORF">V6N12_050849</name>
</gene>